<feature type="transmembrane region" description="Helical" evidence="6">
    <location>
        <begin position="281"/>
        <end position="298"/>
    </location>
</feature>
<feature type="transmembrane region" description="Helical" evidence="6">
    <location>
        <begin position="193"/>
        <end position="213"/>
    </location>
</feature>
<evidence type="ECO:0000256" key="5">
    <source>
        <dbReference type="ARBA" id="ARBA00023136"/>
    </source>
</evidence>
<feature type="transmembrane region" description="Helical" evidence="6">
    <location>
        <begin position="62"/>
        <end position="83"/>
    </location>
</feature>
<comment type="subcellular location">
    <subcellularLocation>
        <location evidence="1">Cell membrane</location>
        <topology evidence="1">Multi-pass membrane protein</topology>
    </subcellularLocation>
</comment>
<dbReference type="PANTHER" id="PTHR32196">
    <property type="entry name" value="ABC TRANSPORTER PERMEASE PROTEIN YPHD-RELATED-RELATED"/>
    <property type="match status" value="1"/>
</dbReference>
<reference evidence="7 8" key="1">
    <citation type="submission" date="2015-06" db="EMBL/GenBank/DDBJ databases">
        <authorList>
            <person name="Wibberg Daniel"/>
        </authorList>
    </citation>
    <scope>NUCLEOTIDE SEQUENCE [LARGE SCALE GENOMIC DNA]</scope>
    <source>
        <strain evidence="7 8">T3/55T</strain>
    </source>
</reference>
<dbReference type="GO" id="GO:0005886">
    <property type="term" value="C:plasma membrane"/>
    <property type="evidence" value="ECO:0007669"/>
    <property type="project" value="UniProtKB-SubCell"/>
</dbReference>
<accession>A0A0H5SJJ3</accession>
<feature type="transmembrane region" description="Helical" evidence="6">
    <location>
        <begin position="90"/>
        <end position="109"/>
    </location>
</feature>
<keyword evidence="4 6" id="KW-1133">Transmembrane helix</keyword>
<feature type="transmembrane region" description="Helical" evidence="6">
    <location>
        <begin position="256"/>
        <end position="275"/>
    </location>
</feature>
<evidence type="ECO:0000256" key="6">
    <source>
        <dbReference type="SAM" id="Phobius"/>
    </source>
</evidence>
<feature type="transmembrane region" description="Helical" evidence="6">
    <location>
        <begin position="145"/>
        <end position="166"/>
    </location>
</feature>
<dbReference type="InterPro" id="IPR001851">
    <property type="entry name" value="ABC_transp_permease"/>
</dbReference>
<proteinExistence type="predicted"/>
<feature type="transmembrane region" description="Helical" evidence="6">
    <location>
        <begin position="225"/>
        <end position="244"/>
    </location>
</feature>
<keyword evidence="2" id="KW-1003">Cell membrane</keyword>
<evidence type="ECO:0000313" key="8">
    <source>
        <dbReference type="Proteomes" id="UP000236497"/>
    </source>
</evidence>
<dbReference type="AlphaFoldDB" id="A0A0H5SJJ3"/>
<dbReference type="Proteomes" id="UP000236497">
    <property type="component" value="Unassembled WGS sequence"/>
</dbReference>
<protein>
    <submittedName>
        <fullName evidence="7">Putative membrane protein</fullName>
    </submittedName>
</protein>
<dbReference type="RefSeq" id="WP_103203742.1">
    <property type="nucleotide sequence ID" value="NZ_CVTD020000027.1"/>
</dbReference>
<evidence type="ECO:0000313" key="7">
    <source>
        <dbReference type="EMBL" id="CRZ35669.1"/>
    </source>
</evidence>
<dbReference type="EMBL" id="CVTD020000027">
    <property type="protein sequence ID" value="CRZ35669.1"/>
    <property type="molecule type" value="Genomic_DNA"/>
</dbReference>
<organism evidence="7 8">
    <name type="scientific">Herbinix hemicellulosilytica</name>
    <dbReference type="NCBI Taxonomy" id="1564487"/>
    <lineage>
        <taxon>Bacteria</taxon>
        <taxon>Bacillati</taxon>
        <taxon>Bacillota</taxon>
        <taxon>Clostridia</taxon>
        <taxon>Lachnospirales</taxon>
        <taxon>Lachnospiraceae</taxon>
        <taxon>Herbinix</taxon>
    </lineage>
</organism>
<gene>
    <name evidence="7" type="ORF">HHT355_2483</name>
</gene>
<keyword evidence="8" id="KW-1185">Reference proteome</keyword>
<sequence length="311" mass="33317">MNLLLSLFGAVAQGLTWTTFALGVFITFRILNIADLTCEGSFALGGSISSVLVVVFDWNPYISLLVSLLAGMAAGTVTGLLHTKLKIPSILSGILTMFGLYSINLKIMGQPNVSLIGKPTMISVIKDMLPSATELGIRDYTLQTSVVFVVSIIFSVATIAFLYWLFGTEIGCCVRATGNNETMVRAQGVNTDMTKIIGLAISNGFIALSGALVTQTQGYADVSMGQGAIVIGLASIVLGEVLFFKAKNFAVKMTAIMCGSMLYRIIISMVLRLGFDTNDMKLFTAVVVAIALSIPNFLDKKRVSVRKEVHK</sequence>
<evidence type="ECO:0000256" key="4">
    <source>
        <dbReference type="ARBA" id="ARBA00022989"/>
    </source>
</evidence>
<keyword evidence="3 6" id="KW-0812">Transmembrane</keyword>
<evidence type="ECO:0000256" key="3">
    <source>
        <dbReference type="ARBA" id="ARBA00022692"/>
    </source>
</evidence>
<evidence type="ECO:0000256" key="1">
    <source>
        <dbReference type="ARBA" id="ARBA00004651"/>
    </source>
</evidence>
<dbReference type="OrthoDB" id="9778389at2"/>
<keyword evidence="5 6" id="KW-0472">Membrane</keyword>
<dbReference type="Pfam" id="PF02653">
    <property type="entry name" value="BPD_transp_2"/>
    <property type="match status" value="1"/>
</dbReference>
<dbReference type="PANTHER" id="PTHR32196:SF69">
    <property type="entry name" value="BRANCHED-CHAIN AMINO ACID TRANSPORT SYSTEM, PERMEASE PROTEIN"/>
    <property type="match status" value="1"/>
</dbReference>
<dbReference type="CDD" id="cd06574">
    <property type="entry name" value="TM_PBP1_branched-chain-AA_like"/>
    <property type="match status" value="1"/>
</dbReference>
<evidence type="ECO:0000256" key="2">
    <source>
        <dbReference type="ARBA" id="ARBA00022475"/>
    </source>
</evidence>
<feature type="transmembrane region" description="Helical" evidence="6">
    <location>
        <begin position="40"/>
        <end position="56"/>
    </location>
</feature>
<name>A0A0H5SJJ3_HERHM</name>
<feature type="transmembrane region" description="Helical" evidence="6">
    <location>
        <begin position="6"/>
        <end position="28"/>
    </location>
</feature>
<dbReference type="GO" id="GO:0022857">
    <property type="term" value="F:transmembrane transporter activity"/>
    <property type="evidence" value="ECO:0007669"/>
    <property type="project" value="InterPro"/>
</dbReference>